<evidence type="ECO:0000256" key="7">
    <source>
        <dbReference type="ARBA" id="ARBA00022553"/>
    </source>
</evidence>
<keyword evidence="15 20" id="KW-0520">NAD</keyword>
<dbReference type="PANTHER" id="PTHR12039:SF7">
    <property type="entry name" value="NICOTINAMIDE_NICOTINIC ACID MONONUCLEOTIDE ADENYLYLTRANSFERASE 3"/>
    <property type="match status" value="1"/>
</dbReference>
<dbReference type="PANTHER" id="PTHR12039">
    <property type="entry name" value="NICOTINAMIDE MONONUCLEOTIDE ADENYLYLTRANSFERASE"/>
    <property type="match status" value="1"/>
</dbReference>
<dbReference type="GO" id="GO:0000309">
    <property type="term" value="F:nicotinamide-nucleotide adenylyltransferase activity"/>
    <property type="evidence" value="ECO:0007669"/>
    <property type="project" value="UniProtKB-EC"/>
</dbReference>
<comment type="similarity">
    <text evidence="6 20">Belongs to the eukaryotic NMN adenylyltransferase family.</text>
</comment>
<organism evidence="22 23">
    <name type="scientific">Kryptolebias marmoratus</name>
    <name type="common">Mangrove killifish</name>
    <name type="synonym">Rivulus marmoratus</name>
    <dbReference type="NCBI Taxonomy" id="37003"/>
    <lineage>
        <taxon>Eukaryota</taxon>
        <taxon>Metazoa</taxon>
        <taxon>Chordata</taxon>
        <taxon>Craniata</taxon>
        <taxon>Vertebrata</taxon>
        <taxon>Euteleostomi</taxon>
        <taxon>Actinopterygii</taxon>
        <taxon>Neopterygii</taxon>
        <taxon>Teleostei</taxon>
        <taxon>Neoteleostei</taxon>
        <taxon>Acanthomorphata</taxon>
        <taxon>Ovalentaria</taxon>
        <taxon>Atherinomorphae</taxon>
        <taxon>Cyprinodontiformes</taxon>
        <taxon>Rivulidae</taxon>
        <taxon>Kryptolebias</taxon>
    </lineage>
</organism>
<evidence type="ECO:0000256" key="10">
    <source>
        <dbReference type="ARBA" id="ARBA00022695"/>
    </source>
</evidence>
<evidence type="ECO:0000256" key="16">
    <source>
        <dbReference type="ARBA" id="ARBA00023242"/>
    </source>
</evidence>
<evidence type="ECO:0000256" key="4">
    <source>
        <dbReference type="ARBA" id="ARBA00004658"/>
    </source>
</evidence>
<dbReference type="SUPFAM" id="SSF52374">
    <property type="entry name" value="Nucleotidylyl transferase"/>
    <property type="match status" value="1"/>
</dbReference>
<dbReference type="AlphaFoldDB" id="A0A3Q3A6W3"/>
<dbReference type="InterPro" id="IPR014729">
    <property type="entry name" value="Rossmann-like_a/b/a_fold"/>
</dbReference>
<evidence type="ECO:0000256" key="5">
    <source>
        <dbReference type="ARBA" id="ARBA00005019"/>
    </source>
</evidence>
<comment type="catalytic activity">
    <reaction evidence="18">
        <text>beta-nicotinamide D-ribonucleotide + ATP + H(+) = diphosphate + NAD(+)</text>
        <dbReference type="Rhea" id="RHEA:21360"/>
        <dbReference type="ChEBI" id="CHEBI:14649"/>
        <dbReference type="ChEBI" id="CHEBI:15378"/>
        <dbReference type="ChEBI" id="CHEBI:30616"/>
        <dbReference type="ChEBI" id="CHEBI:33019"/>
        <dbReference type="ChEBI" id="CHEBI:57540"/>
        <dbReference type="EC" id="2.7.7.1"/>
    </reaction>
    <physiologicalReaction direction="left-to-right" evidence="18">
        <dbReference type="Rhea" id="RHEA:21361"/>
    </physiologicalReaction>
    <physiologicalReaction direction="right-to-left" evidence="18">
        <dbReference type="Rhea" id="RHEA:21362"/>
    </physiologicalReaction>
</comment>
<evidence type="ECO:0000256" key="13">
    <source>
        <dbReference type="ARBA" id="ARBA00022840"/>
    </source>
</evidence>
<dbReference type="InterPro" id="IPR045094">
    <property type="entry name" value="NMNAT_euk"/>
</dbReference>
<comment type="subcellular location">
    <subcellularLocation>
        <location evidence="3">Nucleus</location>
    </subcellularLocation>
</comment>
<comment type="catalytic activity">
    <reaction evidence="17">
        <text>nicotinate beta-D-ribonucleotide + ATP + H(+) = deamido-NAD(+) + diphosphate</text>
        <dbReference type="Rhea" id="RHEA:22860"/>
        <dbReference type="ChEBI" id="CHEBI:15378"/>
        <dbReference type="ChEBI" id="CHEBI:30616"/>
        <dbReference type="ChEBI" id="CHEBI:33019"/>
        <dbReference type="ChEBI" id="CHEBI:57502"/>
        <dbReference type="ChEBI" id="CHEBI:58437"/>
        <dbReference type="EC" id="2.7.7.18"/>
    </reaction>
    <physiologicalReaction direction="left-to-right" evidence="17">
        <dbReference type="Rhea" id="RHEA:22861"/>
    </physiologicalReaction>
    <physiologicalReaction direction="right-to-left" evidence="17">
        <dbReference type="Rhea" id="RHEA:22862"/>
    </physiologicalReaction>
</comment>
<keyword evidence="12" id="KW-0862">Zinc</keyword>
<dbReference type="InterPro" id="IPR005248">
    <property type="entry name" value="NadD/NMNAT"/>
</dbReference>
<comment type="cofactor">
    <cofactor evidence="1">
        <name>Mg(2+)</name>
        <dbReference type="ChEBI" id="CHEBI:18420"/>
    </cofactor>
</comment>
<comment type="pathway">
    <text evidence="5">Cofactor biosynthesis; NAD(+) biosynthesis; deamido-NAD(+) from nicotinate D-ribonucleotide: step 1/1.</text>
</comment>
<dbReference type="GO" id="GO:0005739">
    <property type="term" value="C:mitochondrion"/>
    <property type="evidence" value="ECO:0007669"/>
    <property type="project" value="TreeGrafter"/>
</dbReference>
<evidence type="ECO:0000256" key="17">
    <source>
        <dbReference type="ARBA" id="ARBA00048514"/>
    </source>
</evidence>
<protein>
    <recommendedName>
        <fullName evidence="20">Nicotinamide-nucleotide adenylyltransferase</fullName>
        <ecNumber evidence="20">2.7.7.1</ecNumber>
        <ecNumber evidence="20">2.7.7.18</ecNumber>
    </recommendedName>
</protein>
<evidence type="ECO:0000256" key="14">
    <source>
        <dbReference type="ARBA" id="ARBA00022842"/>
    </source>
</evidence>
<dbReference type="OMA" id="FIVERPA"/>
<name>A0A3Q3A6W3_KRYMA</name>
<evidence type="ECO:0000259" key="21">
    <source>
        <dbReference type="Pfam" id="PF01467"/>
    </source>
</evidence>
<evidence type="ECO:0000256" key="11">
    <source>
        <dbReference type="ARBA" id="ARBA00022741"/>
    </source>
</evidence>
<dbReference type="STRING" id="37003.ENSKMAP00000011680"/>
<keyword evidence="13 20" id="KW-0067">ATP-binding</keyword>
<dbReference type="UniPathway" id="UPA00253">
    <property type="reaction ID" value="UER00332"/>
</dbReference>
<keyword evidence="23" id="KW-1185">Reference proteome</keyword>
<comment type="pathway">
    <text evidence="4 20">Cofactor biosynthesis; NAD(+) biosynthesis; NAD(+) from nicotinamide D-ribonucleotide: step 1/1.</text>
</comment>
<evidence type="ECO:0000256" key="1">
    <source>
        <dbReference type="ARBA" id="ARBA00001946"/>
    </source>
</evidence>
<keyword evidence="11 20" id="KW-0547">Nucleotide-binding</keyword>
<keyword evidence="14" id="KW-0460">Magnesium</keyword>
<evidence type="ECO:0000256" key="20">
    <source>
        <dbReference type="RuleBase" id="RU362021"/>
    </source>
</evidence>
<evidence type="ECO:0000256" key="6">
    <source>
        <dbReference type="ARBA" id="ARBA00007064"/>
    </source>
</evidence>
<keyword evidence="7" id="KW-0597">Phosphoprotein</keyword>
<evidence type="ECO:0000313" key="23">
    <source>
        <dbReference type="Proteomes" id="UP000264800"/>
    </source>
</evidence>
<dbReference type="Gene3D" id="3.40.50.620">
    <property type="entry name" value="HUPs"/>
    <property type="match status" value="1"/>
</dbReference>
<dbReference type="EC" id="2.7.7.18" evidence="20"/>
<dbReference type="GO" id="GO:0009435">
    <property type="term" value="P:NAD+ biosynthetic process"/>
    <property type="evidence" value="ECO:0007669"/>
    <property type="project" value="UniProtKB-UniPathway"/>
</dbReference>
<proteinExistence type="inferred from homology"/>
<dbReference type="GO" id="GO:0005524">
    <property type="term" value="F:ATP binding"/>
    <property type="evidence" value="ECO:0007669"/>
    <property type="project" value="UniProtKB-KW"/>
</dbReference>
<keyword evidence="10 20" id="KW-0548">Nucleotidyltransferase</keyword>
<sequence>MMATRRVPLVLLACGSFNPITNQHMRLFELARDHMHSTGQYEVVGGIVSPVSDGYGKQGLVLAKHRIAMAKLALRSSNWVTVDEWESQQPDWTETVVTMRYHYERIQKEYEPSAGTLRDSRGHNKNVSSPSPRLKLLCGADFLNTFKIPGLWLDDHVEDLVGRFGLVCVSRGSLQPERAVHESDTLYRHRRNIFLVREWMRNETSATEVRRALRRGLSVKYLIPDSVIEYIEEHDLYTEDSERRNEGVALRPLVKQAHQPVNSLND</sequence>
<evidence type="ECO:0000313" key="22">
    <source>
        <dbReference type="Ensembl" id="ENSKMAP00000011680.1"/>
    </source>
</evidence>
<evidence type="ECO:0000256" key="18">
    <source>
        <dbReference type="ARBA" id="ARBA00048969"/>
    </source>
</evidence>
<keyword evidence="9 20" id="KW-0808">Transferase</keyword>
<evidence type="ECO:0000256" key="2">
    <source>
        <dbReference type="ARBA" id="ARBA00001947"/>
    </source>
</evidence>
<dbReference type="Proteomes" id="UP000264800">
    <property type="component" value="Unplaced"/>
</dbReference>
<evidence type="ECO:0000256" key="12">
    <source>
        <dbReference type="ARBA" id="ARBA00022833"/>
    </source>
</evidence>
<accession>A0A3Q3A6W3</accession>
<evidence type="ECO:0000256" key="9">
    <source>
        <dbReference type="ARBA" id="ARBA00022679"/>
    </source>
</evidence>
<keyword evidence="16" id="KW-0539">Nucleus</keyword>
<dbReference type="CDD" id="cd09286">
    <property type="entry name" value="NMNAT_Eukarya"/>
    <property type="match status" value="1"/>
</dbReference>
<dbReference type="NCBIfam" id="TIGR00482">
    <property type="entry name" value="nicotinate (nicotinamide) nucleotide adenylyltransferase"/>
    <property type="match status" value="1"/>
</dbReference>
<feature type="domain" description="Cytidyltransferase-like" evidence="21">
    <location>
        <begin position="12"/>
        <end position="211"/>
    </location>
</feature>
<reference evidence="22" key="1">
    <citation type="submission" date="2025-08" db="UniProtKB">
        <authorList>
            <consortium name="Ensembl"/>
        </authorList>
    </citation>
    <scope>IDENTIFICATION</scope>
</reference>
<evidence type="ECO:0000256" key="8">
    <source>
        <dbReference type="ARBA" id="ARBA00022642"/>
    </source>
</evidence>
<evidence type="ECO:0000256" key="15">
    <source>
        <dbReference type="ARBA" id="ARBA00023027"/>
    </source>
</evidence>
<dbReference type="EC" id="2.7.7.1" evidence="20"/>
<dbReference type="Ensembl" id="ENSKMAT00000011859.1">
    <property type="protein sequence ID" value="ENSKMAP00000011680.1"/>
    <property type="gene ID" value="ENSKMAG00000008800.1"/>
</dbReference>
<comment type="subunit">
    <text evidence="19">Homohexamer. Interacts with ADPRT/PARP1.</text>
</comment>
<reference evidence="22" key="2">
    <citation type="submission" date="2025-09" db="UniProtKB">
        <authorList>
            <consortium name="Ensembl"/>
        </authorList>
    </citation>
    <scope>IDENTIFICATION</scope>
</reference>
<dbReference type="GO" id="GO:0005634">
    <property type="term" value="C:nucleus"/>
    <property type="evidence" value="ECO:0007669"/>
    <property type="project" value="UniProtKB-SubCell"/>
</dbReference>
<dbReference type="FunFam" id="3.40.50.620:FF:000101">
    <property type="entry name" value="Nicotinamide-nucleotide adenylyltransferase"/>
    <property type="match status" value="1"/>
</dbReference>
<dbReference type="InterPro" id="IPR004821">
    <property type="entry name" value="Cyt_trans-like"/>
</dbReference>
<dbReference type="GeneTree" id="ENSGT00950000183179"/>
<dbReference type="InterPro" id="IPR051182">
    <property type="entry name" value="Euk_NMN_adenylyltrnsfrase"/>
</dbReference>
<evidence type="ECO:0000256" key="3">
    <source>
        <dbReference type="ARBA" id="ARBA00004123"/>
    </source>
</evidence>
<dbReference type="GO" id="GO:0004515">
    <property type="term" value="F:nicotinate-nucleotide adenylyltransferase activity"/>
    <property type="evidence" value="ECO:0007669"/>
    <property type="project" value="UniProtKB-EC"/>
</dbReference>
<keyword evidence="8 20" id="KW-0662">Pyridine nucleotide biosynthesis</keyword>
<comment type="cofactor">
    <cofactor evidence="2">
        <name>Zn(2+)</name>
        <dbReference type="ChEBI" id="CHEBI:29105"/>
    </cofactor>
</comment>
<evidence type="ECO:0000256" key="19">
    <source>
        <dbReference type="ARBA" id="ARBA00064648"/>
    </source>
</evidence>
<dbReference type="Pfam" id="PF01467">
    <property type="entry name" value="CTP_transf_like"/>
    <property type="match status" value="1"/>
</dbReference>